<dbReference type="PIRSF" id="PIRSF017082">
    <property type="entry name" value="YflP"/>
    <property type="match status" value="1"/>
</dbReference>
<accession>A0A502DXU5</accession>
<dbReference type="Pfam" id="PF03401">
    <property type="entry name" value="TctC"/>
    <property type="match status" value="1"/>
</dbReference>
<reference evidence="3 4" key="1">
    <citation type="journal article" date="2019" name="Environ. Microbiol.">
        <title>Species interactions and distinct microbial communities in high Arctic permafrost affected cryosols are associated with the CH4 and CO2 gas fluxes.</title>
        <authorList>
            <person name="Altshuler I."/>
            <person name="Hamel J."/>
            <person name="Turney S."/>
            <person name="Magnuson E."/>
            <person name="Levesque R."/>
            <person name="Greer C."/>
            <person name="Whyte L.G."/>
        </authorList>
    </citation>
    <scope>NUCLEOTIDE SEQUENCE [LARGE SCALE GENOMIC DNA]</scope>
    <source>
        <strain evidence="3 4">S06.C</strain>
    </source>
</reference>
<dbReference type="InterPro" id="IPR042100">
    <property type="entry name" value="Bug_dom1"/>
</dbReference>
<protein>
    <submittedName>
        <fullName evidence="3">Tripartite tricarboxylate transporter substrate binding protein</fullName>
    </submittedName>
</protein>
<dbReference type="EMBL" id="RCZI01000001">
    <property type="protein sequence ID" value="TPG30173.1"/>
    <property type="molecule type" value="Genomic_DNA"/>
</dbReference>
<evidence type="ECO:0000256" key="2">
    <source>
        <dbReference type="SAM" id="SignalP"/>
    </source>
</evidence>
<comment type="caution">
    <text evidence="3">The sequence shown here is derived from an EMBL/GenBank/DDBJ whole genome shotgun (WGS) entry which is preliminary data.</text>
</comment>
<dbReference type="Proteomes" id="UP000319212">
    <property type="component" value="Unassembled WGS sequence"/>
</dbReference>
<evidence type="ECO:0000313" key="3">
    <source>
        <dbReference type="EMBL" id="TPG30173.1"/>
    </source>
</evidence>
<comment type="similarity">
    <text evidence="1">Belongs to the UPF0065 (bug) family.</text>
</comment>
<evidence type="ECO:0000313" key="4">
    <source>
        <dbReference type="Proteomes" id="UP000319212"/>
    </source>
</evidence>
<evidence type="ECO:0000256" key="1">
    <source>
        <dbReference type="ARBA" id="ARBA00006987"/>
    </source>
</evidence>
<organism evidence="3 4">
    <name type="scientific">Variovorax guangxiensis</name>
    <dbReference type="NCBI Taxonomy" id="1775474"/>
    <lineage>
        <taxon>Bacteria</taxon>
        <taxon>Pseudomonadati</taxon>
        <taxon>Pseudomonadota</taxon>
        <taxon>Betaproteobacteria</taxon>
        <taxon>Burkholderiales</taxon>
        <taxon>Comamonadaceae</taxon>
        <taxon>Variovorax</taxon>
    </lineage>
</organism>
<proteinExistence type="inferred from homology"/>
<dbReference type="SUPFAM" id="SSF53850">
    <property type="entry name" value="Periplasmic binding protein-like II"/>
    <property type="match status" value="1"/>
</dbReference>
<dbReference type="Gene3D" id="3.40.190.150">
    <property type="entry name" value="Bordetella uptake gene, domain 1"/>
    <property type="match status" value="1"/>
</dbReference>
<feature type="signal peptide" evidence="2">
    <location>
        <begin position="1"/>
        <end position="41"/>
    </location>
</feature>
<dbReference type="CDD" id="cd13578">
    <property type="entry name" value="PBP2_Bug27"/>
    <property type="match status" value="1"/>
</dbReference>
<dbReference type="AlphaFoldDB" id="A0A502DXU5"/>
<dbReference type="PANTHER" id="PTHR42928">
    <property type="entry name" value="TRICARBOXYLATE-BINDING PROTEIN"/>
    <property type="match status" value="1"/>
</dbReference>
<dbReference type="InterPro" id="IPR005064">
    <property type="entry name" value="BUG"/>
</dbReference>
<keyword evidence="2" id="KW-0732">Signal</keyword>
<sequence length="341" mass="35862">MMDGPRMIKPFFRCNTQGTAMPLSRRLLCVLPLLMACAVQAQDYPNKPIRIFVPFPAGGGTDVVARKLAEHLRQDLGQPVVVENKPGASGNIGADQVARSTPDGYTLLVTAAPFAIAPAMFKSLTFDPVKDFTPVAQLATVPLLLVTRTESPLNSVADIVAASRKAPDSLSYASFGNGSPPHLVGESMKLLTGTRMVHVPYKGGQAALPDILSGQIGFAIMDVVSMTPLVKAGRLKALAITGPQRAPSLPEVPTLSQAGVPFDTVGWHAMFGPAGMPATVTDRLNAAVAKAMATPDMRALIVNGGSIPVEPATSAAQWGRQFRSDVETWGKVARDSGATID</sequence>
<feature type="chain" id="PRO_5021420654" evidence="2">
    <location>
        <begin position="42"/>
        <end position="341"/>
    </location>
</feature>
<dbReference type="Gene3D" id="3.40.190.10">
    <property type="entry name" value="Periplasmic binding protein-like II"/>
    <property type="match status" value="1"/>
</dbReference>
<dbReference type="PANTHER" id="PTHR42928:SF5">
    <property type="entry name" value="BLR1237 PROTEIN"/>
    <property type="match status" value="1"/>
</dbReference>
<name>A0A502DXU5_9BURK</name>
<gene>
    <name evidence="3" type="ORF">EAH82_01325</name>
</gene>